<comment type="caution">
    <text evidence="8">The sequence shown here is derived from an EMBL/GenBank/DDBJ whole genome shotgun (WGS) entry which is preliminary data.</text>
</comment>
<evidence type="ECO:0000313" key="8">
    <source>
        <dbReference type="EMBL" id="TFE66186.1"/>
    </source>
</evidence>
<dbReference type="InterPro" id="IPR027417">
    <property type="entry name" value="P-loop_NTPase"/>
</dbReference>
<sequence>MKILEQLKKAFVGGNSTQYVKRRLTVAEKTFGSYWPREPISLSDFGKLYFRVQNEPQKLIDESGNPLTIKDLYSHVSILGGSGAGKTRFVLTQFLESIFRATDIKNHELREELKFAGFIMDGKSELTEMVKWLARKYDRENDVLYFGPDHDLAIDPLNDPDSLPSELADLMITLKQAVDDGRTSQDPFWDAAGRKLFDSIFQLHRELVLAAQNKIIEQPPPPLSFPLLNLLVMDRGLPANQNQITSAEAALKEYKEKIANGLEKTNRLVNRIENLLNGWKKQIKEIYAANKNPTESESEEEREQRLLKKIEAEQILKCLNGEQRSKAQFGSSSLLSLLDGLRSFHSAFFAYSQNDQFYDNFFVVCSEVTTRLKKLLKSFKSGVHPHLELWENCLCLIDEIDQLLIMFNVTRSLEIPSPEYGPLQKWLAMYEKVLHHYGKDPYSDKIYLYFKGEYLNIANERTSGSIGMTVSVLTSLLTQPPFDRMVSPQRSLKFSELIDKGKILVLDMNFSRWRNSAKVASILLKLDFFRSVLSRKQLKTGDRLINQKRPIIYLCDEFATVVTTGDWTGERGFFDKAREYQCGCIIAFQSLALLESRMTKSEIESILTNTATIIFLRNNHLETNDYASRLFGEIERSDGYLYRGTQELLFDLSKPIAHQDFQIQFRKEPLYPSHVFTRLKDGEAIVKLHPRFGKKSIKRVQFLLHLIPR</sequence>
<dbReference type="Pfam" id="PF12696">
    <property type="entry name" value="TraG-D_C"/>
    <property type="match status" value="1"/>
</dbReference>
<feature type="domain" description="TraD/TraG TraM recognition site" evidence="7">
    <location>
        <begin position="551"/>
        <end position="637"/>
    </location>
</feature>
<dbReference type="AlphaFoldDB" id="A0A4Y8P7A5"/>
<name>A0A4Y8P7A5_9BACT</name>
<dbReference type="SUPFAM" id="SSF52540">
    <property type="entry name" value="P-loop containing nucleoside triphosphate hydrolases"/>
    <property type="match status" value="1"/>
</dbReference>
<dbReference type="Proteomes" id="UP000297713">
    <property type="component" value="Unassembled WGS sequence"/>
</dbReference>
<dbReference type="GO" id="GO:0005886">
    <property type="term" value="C:plasma membrane"/>
    <property type="evidence" value="ECO:0007669"/>
    <property type="project" value="UniProtKB-SubCell"/>
</dbReference>
<keyword evidence="9" id="KW-1185">Reference proteome</keyword>
<evidence type="ECO:0000313" key="9">
    <source>
        <dbReference type="Proteomes" id="UP000297713"/>
    </source>
</evidence>
<dbReference type="InterPro" id="IPR032689">
    <property type="entry name" value="TraG-D_C"/>
</dbReference>
<evidence type="ECO:0000256" key="2">
    <source>
        <dbReference type="ARBA" id="ARBA00022475"/>
    </source>
</evidence>
<keyword evidence="3" id="KW-0812">Transmembrane</keyword>
<evidence type="ECO:0000256" key="5">
    <source>
        <dbReference type="ARBA" id="ARBA00023136"/>
    </source>
</evidence>
<keyword evidence="4" id="KW-1133">Transmembrane helix</keyword>
<dbReference type="Gene3D" id="3.40.50.300">
    <property type="entry name" value="P-loop containing nucleotide triphosphate hydrolases"/>
    <property type="match status" value="1"/>
</dbReference>
<evidence type="ECO:0000256" key="6">
    <source>
        <dbReference type="SAM" id="Coils"/>
    </source>
</evidence>
<feature type="coiled-coil region" evidence="6">
    <location>
        <begin position="237"/>
        <end position="282"/>
    </location>
</feature>
<evidence type="ECO:0000256" key="3">
    <source>
        <dbReference type="ARBA" id="ARBA00022692"/>
    </source>
</evidence>
<proteinExistence type="predicted"/>
<reference evidence="8 9" key="1">
    <citation type="submission" date="2016-05" db="EMBL/GenBank/DDBJ databases">
        <title>Diversity and Homogeneity among Thermoacidophilic Verrucomicrobia Methanotrophs Linked with Geographical Origin.</title>
        <authorList>
            <person name="Erikstad H.-A."/>
            <person name="Smestad N.B."/>
            <person name="Ceballos R.M."/>
            <person name="Birkeland N.-K."/>
        </authorList>
    </citation>
    <scope>NUCLEOTIDE SEQUENCE [LARGE SCALE GENOMIC DNA]</scope>
    <source>
        <strain evidence="8 9">Phi</strain>
    </source>
</reference>
<dbReference type="EMBL" id="LXQC01000187">
    <property type="protein sequence ID" value="TFE66186.1"/>
    <property type="molecule type" value="Genomic_DNA"/>
</dbReference>
<dbReference type="OrthoDB" id="9766496at2"/>
<dbReference type="CDD" id="cd01127">
    <property type="entry name" value="TrwB_TraG_TraD_VirD4"/>
    <property type="match status" value="1"/>
</dbReference>
<comment type="subcellular location">
    <subcellularLocation>
        <location evidence="1">Cell membrane</location>
        <topology evidence="1">Multi-pass membrane protein</topology>
    </subcellularLocation>
</comment>
<dbReference type="RefSeq" id="WP_134440835.1">
    <property type="nucleotide sequence ID" value="NZ_LXQC01000187.1"/>
</dbReference>
<gene>
    <name evidence="8" type="ORF">A7Q10_02305</name>
</gene>
<protein>
    <submittedName>
        <fullName evidence="8">Type IV secretion system protein VirD4</fullName>
    </submittedName>
</protein>
<dbReference type="PANTHER" id="PTHR37937">
    <property type="entry name" value="CONJUGATIVE TRANSFER: DNA TRANSPORT"/>
    <property type="match status" value="1"/>
</dbReference>
<dbReference type="PANTHER" id="PTHR37937:SF1">
    <property type="entry name" value="CONJUGATIVE TRANSFER: DNA TRANSPORT"/>
    <property type="match status" value="1"/>
</dbReference>
<evidence type="ECO:0000256" key="4">
    <source>
        <dbReference type="ARBA" id="ARBA00022989"/>
    </source>
</evidence>
<accession>A0A4Y8P7A5</accession>
<evidence type="ECO:0000256" key="1">
    <source>
        <dbReference type="ARBA" id="ARBA00004651"/>
    </source>
</evidence>
<keyword evidence="6" id="KW-0175">Coiled coil</keyword>
<keyword evidence="2" id="KW-1003">Cell membrane</keyword>
<dbReference type="InterPro" id="IPR051539">
    <property type="entry name" value="T4SS-coupling_protein"/>
</dbReference>
<organism evidence="8 9">
    <name type="scientific">Methylacidiphilum caldifontis</name>
    <dbReference type="NCBI Taxonomy" id="2795386"/>
    <lineage>
        <taxon>Bacteria</taxon>
        <taxon>Pseudomonadati</taxon>
        <taxon>Verrucomicrobiota</taxon>
        <taxon>Methylacidiphilae</taxon>
        <taxon>Methylacidiphilales</taxon>
        <taxon>Methylacidiphilaceae</taxon>
        <taxon>Methylacidiphilum (ex Ratnadevi et al. 2023)</taxon>
    </lineage>
</organism>
<keyword evidence="5" id="KW-0472">Membrane</keyword>
<evidence type="ECO:0000259" key="7">
    <source>
        <dbReference type="Pfam" id="PF12696"/>
    </source>
</evidence>